<reference evidence="2" key="1">
    <citation type="journal article" date="2016" name="Nature">
        <title>The genome of the seagrass Zostera marina reveals angiosperm adaptation to the sea.</title>
        <authorList>
            <person name="Olsen J.L."/>
            <person name="Rouze P."/>
            <person name="Verhelst B."/>
            <person name="Lin Y.-C."/>
            <person name="Bayer T."/>
            <person name="Collen J."/>
            <person name="Dattolo E."/>
            <person name="De Paoli E."/>
            <person name="Dittami S."/>
            <person name="Maumus F."/>
            <person name="Michel G."/>
            <person name="Kersting A."/>
            <person name="Lauritano C."/>
            <person name="Lohaus R."/>
            <person name="Toepel M."/>
            <person name="Tonon T."/>
            <person name="Vanneste K."/>
            <person name="Amirebrahimi M."/>
            <person name="Brakel J."/>
            <person name="Bostroem C."/>
            <person name="Chovatia M."/>
            <person name="Grimwood J."/>
            <person name="Jenkins J.W."/>
            <person name="Jueterbock A."/>
            <person name="Mraz A."/>
            <person name="Stam W.T."/>
            <person name="Tice H."/>
            <person name="Bornberg-Bauer E."/>
            <person name="Green P.J."/>
            <person name="Pearson G.A."/>
            <person name="Procaccini G."/>
            <person name="Duarte C.M."/>
            <person name="Schmutz J."/>
            <person name="Reusch T.B.H."/>
            <person name="Van de Peer Y."/>
        </authorList>
    </citation>
    <scope>NUCLEOTIDE SEQUENCE [LARGE SCALE GENOMIC DNA]</scope>
    <source>
        <strain evidence="2">cv. Finnish</strain>
    </source>
</reference>
<evidence type="ECO:0000313" key="1">
    <source>
        <dbReference type="EMBL" id="KMZ58264.1"/>
    </source>
</evidence>
<comment type="caution">
    <text evidence="1">The sequence shown here is derived from an EMBL/GenBank/DDBJ whole genome shotgun (WGS) entry which is preliminary data.</text>
</comment>
<accession>A0A0K9NNB4</accession>
<gene>
    <name evidence="1" type="ORF">ZOSMA_78G00320</name>
</gene>
<proteinExistence type="predicted"/>
<dbReference type="EMBL" id="LFYR01001962">
    <property type="protein sequence ID" value="KMZ58264.1"/>
    <property type="molecule type" value="Genomic_DNA"/>
</dbReference>
<sequence>MKFIVDEQLENKWIEDEKMDMDRIIEDEMPDDMPLNPFLPKLNKNKENLVIKVRKRGRRWRMKKKKFLGQLSF</sequence>
<organism evidence="1 2">
    <name type="scientific">Zostera marina</name>
    <name type="common">Eelgrass</name>
    <dbReference type="NCBI Taxonomy" id="29655"/>
    <lineage>
        <taxon>Eukaryota</taxon>
        <taxon>Viridiplantae</taxon>
        <taxon>Streptophyta</taxon>
        <taxon>Embryophyta</taxon>
        <taxon>Tracheophyta</taxon>
        <taxon>Spermatophyta</taxon>
        <taxon>Magnoliopsida</taxon>
        <taxon>Liliopsida</taxon>
        <taxon>Zosteraceae</taxon>
        <taxon>Zostera</taxon>
    </lineage>
</organism>
<dbReference type="Proteomes" id="UP000036987">
    <property type="component" value="Unassembled WGS sequence"/>
</dbReference>
<name>A0A0K9NNB4_ZOSMR</name>
<evidence type="ECO:0000313" key="2">
    <source>
        <dbReference type="Proteomes" id="UP000036987"/>
    </source>
</evidence>
<protein>
    <submittedName>
        <fullName evidence="1">Uncharacterized protein</fullName>
    </submittedName>
</protein>
<dbReference type="AlphaFoldDB" id="A0A0K9NNB4"/>
<keyword evidence="2" id="KW-1185">Reference proteome</keyword>